<dbReference type="AlphaFoldDB" id="A0AA43H1K0"/>
<name>A0AA43H1K0_9CYAN</name>
<dbReference type="Pfam" id="PF24862">
    <property type="entry name" value="SUS_EPBD"/>
    <property type="match status" value="1"/>
</dbReference>
<dbReference type="PANTHER" id="PTHR45839:SF7">
    <property type="entry name" value="SUCROSE SYNTHASE 1"/>
    <property type="match status" value="1"/>
</dbReference>
<organism evidence="12 13">
    <name type="scientific">Umezakia ovalisporum FSS-62</name>
    <dbReference type="NCBI Taxonomy" id="2971776"/>
    <lineage>
        <taxon>Bacteria</taxon>
        <taxon>Bacillati</taxon>
        <taxon>Cyanobacteriota</taxon>
        <taxon>Cyanophyceae</taxon>
        <taxon>Nostocales</taxon>
        <taxon>Nodulariaceae</taxon>
        <taxon>Umezakia</taxon>
    </lineage>
</organism>
<dbReference type="SUPFAM" id="SSF53756">
    <property type="entry name" value="UDP-Glycosyltransferase/glycogen phosphorylase"/>
    <property type="match status" value="1"/>
</dbReference>
<evidence type="ECO:0000313" key="13">
    <source>
        <dbReference type="Proteomes" id="UP001159370"/>
    </source>
</evidence>
<dbReference type="NCBIfam" id="TIGR02470">
    <property type="entry name" value="sucr_synth"/>
    <property type="match status" value="1"/>
</dbReference>
<dbReference type="InterPro" id="IPR056735">
    <property type="entry name" value="SUS_N"/>
</dbReference>
<protein>
    <recommendedName>
        <fullName evidence="3 7">Sucrose synthase</fullName>
        <ecNumber evidence="2 7">2.4.1.13</ecNumber>
    </recommendedName>
</protein>
<evidence type="ECO:0000256" key="2">
    <source>
        <dbReference type="ARBA" id="ARBA00012540"/>
    </source>
</evidence>
<dbReference type="Pfam" id="PF00862">
    <property type="entry name" value="GT-B_Sucrose_synth"/>
    <property type="match status" value="1"/>
</dbReference>
<dbReference type="Gene3D" id="3.40.50.2000">
    <property type="entry name" value="Glycogen Phosphorylase B"/>
    <property type="match status" value="2"/>
</dbReference>
<gene>
    <name evidence="12" type="ORF">NWP23_15425</name>
</gene>
<dbReference type="Pfam" id="PF24861">
    <property type="entry name" value="SUS_N"/>
    <property type="match status" value="1"/>
</dbReference>
<dbReference type="EC" id="2.4.1.13" evidence="2 7"/>
<dbReference type="Pfam" id="PF00534">
    <property type="entry name" value="Glycos_transf_1"/>
    <property type="match status" value="1"/>
</dbReference>
<evidence type="ECO:0000256" key="3">
    <source>
        <dbReference type="ARBA" id="ARBA00020955"/>
    </source>
</evidence>
<feature type="domain" description="Sucrose synthase first GT-B" evidence="9">
    <location>
        <begin position="259"/>
        <end position="551"/>
    </location>
</feature>
<feature type="domain" description="Sucrose synthase N-terminal" evidence="10">
    <location>
        <begin position="3"/>
        <end position="111"/>
    </location>
</feature>
<dbReference type="InterPro" id="IPR012820">
    <property type="entry name" value="Sucrose_synthase_pln/cyn"/>
</dbReference>
<comment type="similarity">
    <text evidence="1">Belongs to the glycosyltransferase 1 family.</text>
</comment>
<evidence type="ECO:0000259" key="8">
    <source>
        <dbReference type="Pfam" id="PF00534"/>
    </source>
</evidence>
<evidence type="ECO:0000256" key="7">
    <source>
        <dbReference type="NCBIfam" id="TIGR02470"/>
    </source>
</evidence>
<comment type="catalytic activity">
    <reaction evidence="6">
        <text>an NDP-alpha-D-glucose + D-fructose = a ribonucleoside 5'-diphosphate + sucrose + H(+)</text>
        <dbReference type="Rhea" id="RHEA:16241"/>
        <dbReference type="ChEBI" id="CHEBI:15378"/>
        <dbReference type="ChEBI" id="CHEBI:17992"/>
        <dbReference type="ChEBI" id="CHEBI:37721"/>
        <dbReference type="ChEBI" id="CHEBI:57930"/>
        <dbReference type="ChEBI" id="CHEBI:76533"/>
        <dbReference type="EC" id="2.4.1.13"/>
    </reaction>
</comment>
<dbReference type="Proteomes" id="UP001159370">
    <property type="component" value="Unassembled WGS sequence"/>
</dbReference>
<evidence type="ECO:0000259" key="9">
    <source>
        <dbReference type="Pfam" id="PF00862"/>
    </source>
</evidence>
<dbReference type="GO" id="GO:0016157">
    <property type="term" value="F:sucrose synthase activity"/>
    <property type="evidence" value="ECO:0007669"/>
    <property type="project" value="UniProtKB-UniRule"/>
</dbReference>
<reference evidence="12 13" key="1">
    <citation type="journal article" date="2023" name="J. Phycol.">
        <title>Chrysosporum ovalisporum is synonymous with the true-branching cyanobacterium Umezakia natans (Nostocales/Aphanizomenonaceae).</title>
        <authorList>
            <person name="McGregor G.B."/>
            <person name="Sendall B.C."/>
            <person name="Niiyama Y."/>
            <person name="Tuji A."/>
            <person name="Willis A."/>
        </authorList>
    </citation>
    <scope>NUCLEOTIDE SEQUENCE [LARGE SCALE GENOMIC DNA]</scope>
    <source>
        <strain evidence="12 13">FSS-62</strain>
    </source>
</reference>
<evidence type="ECO:0000313" key="12">
    <source>
        <dbReference type="EMBL" id="MDH6065120.1"/>
    </source>
</evidence>
<dbReference type="EMBL" id="JANQDL010000100">
    <property type="protein sequence ID" value="MDH6065120.1"/>
    <property type="molecule type" value="Genomic_DNA"/>
</dbReference>
<keyword evidence="4 12" id="KW-0328">Glycosyltransferase</keyword>
<dbReference type="InterPro" id="IPR000368">
    <property type="entry name" value="Sucrose_synth_GT-B1"/>
</dbReference>
<comment type="caution">
    <text evidence="12">The sequence shown here is derived from an EMBL/GenBank/DDBJ whole genome shotgun (WGS) entry which is preliminary data.</text>
</comment>
<dbReference type="PANTHER" id="PTHR45839">
    <property type="match status" value="1"/>
</dbReference>
<evidence type="ECO:0000256" key="4">
    <source>
        <dbReference type="ARBA" id="ARBA00022676"/>
    </source>
</evidence>
<evidence type="ECO:0000259" key="11">
    <source>
        <dbReference type="Pfam" id="PF24862"/>
    </source>
</evidence>
<evidence type="ECO:0000256" key="6">
    <source>
        <dbReference type="ARBA" id="ARBA00049030"/>
    </source>
</evidence>
<dbReference type="InterPro" id="IPR056736">
    <property type="entry name" value="SUS_EPBD"/>
</dbReference>
<keyword evidence="5 12" id="KW-0808">Transferase</keyword>
<dbReference type="InterPro" id="IPR001296">
    <property type="entry name" value="Glyco_trans_1"/>
</dbReference>
<evidence type="ECO:0000259" key="10">
    <source>
        <dbReference type="Pfam" id="PF24861"/>
    </source>
</evidence>
<feature type="domain" description="Sucrose synthase EPBD" evidence="11">
    <location>
        <begin position="148"/>
        <end position="236"/>
    </location>
</feature>
<feature type="domain" description="Glycosyl transferase family 1" evidence="8">
    <location>
        <begin position="563"/>
        <end position="726"/>
    </location>
</feature>
<proteinExistence type="inferred from homology"/>
<sequence>MSELIQAILDSEEKSDLRSFLSLIRHQEENYLLRNDILNVFIDYCSKSEKLETYAGASRLSKLIYYTQEIIQEDTSLCFIIRPKIASQEVYRLTEDLNVEVMSVQELLDLRDRFVNKHHPLEGDLLELDFGPFYDYTPVIRDPKNIGKGVQFLNRYLSSKIFQDSKQLLDSLLNFLRLHEYNGVQLLINDRIKTQHQLSNQLKKAITFVSERPKDEPYEQFRFELQMMGFEPGWGNTAQRVYETLEILDELIDSPDPQTIEAFISRIPMIFRIVLVSAHGWFGQEGVLGRPDTGGQVVYVLDQAKNLEKQLQQDVELAGLEGLKVEPKVIILTRLIPNSDGTLCNQRLEKVHGTENAWILRVPLREFNSKVTQNWISRFEFWPYLETFAIDSQKELLAEFQGRPDLIVGNYSDGNLVAFLLARRMNITQCNIAHALEKSKYLFSNLYWEDLEDKYHFSLQFTADLIAMNAANFIISSTYQEIVGTPDSVGQYESYKCFTMPELYHVVNGVELFSPKFNVVPPGVNENYYFPYTHTKERVESDGDRIADILFTLEDSNQIFGKLDDPKKRPIFSVARLDRIKNLTGLAQCYGKSRELQEHCNLILVAGKLRVEESGDNEERDEIIKLYQIIEEYHLHGKIRWLGVRLTKSDSGEVYRVIADRKGIFVQPALFEAFGLTILEAMISGLPTFATQFGGPLEIIQDQVNGFYINPTNLEETAAKILEFVAKCNHTPQYWDHISEEGIKRVLTTYTWKIHTTKLLSLARIYGFWNFTSKENREDLLRYIEALFYLIYKPKAKQLLEQHKHR</sequence>
<dbReference type="GO" id="GO:0005985">
    <property type="term" value="P:sucrose metabolic process"/>
    <property type="evidence" value="ECO:0007669"/>
    <property type="project" value="UniProtKB-UniRule"/>
</dbReference>
<evidence type="ECO:0000256" key="1">
    <source>
        <dbReference type="ARBA" id="ARBA00006530"/>
    </source>
</evidence>
<dbReference type="Gene3D" id="1.20.120.1230">
    <property type="match status" value="1"/>
</dbReference>
<accession>A0AA43H1K0</accession>
<evidence type="ECO:0000256" key="5">
    <source>
        <dbReference type="ARBA" id="ARBA00022679"/>
    </source>
</evidence>
<dbReference type="RefSeq" id="WP_280700931.1">
    <property type="nucleotide sequence ID" value="NZ_JANQDL010000100.1"/>
</dbReference>
<dbReference type="Gene3D" id="3.10.450.330">
    <property type="match status" value="1"/>
</dbReference>